<comment type="subcellular location">
    <subcellularLocation>
        <location evidence="1">Cell membrane</location>
        <topology evidence="1">Multi-pass membrane protein</topology>
    </subcellularLocation>
</comment>
<proteinExistence type="inferred from homology"/>
<dbReference type="Pfam" id="PF13440">
    <property type="entry name" value="Polysacc_synt_3"/>
    <property type="match status" value="1"/>
</dbReference>
<keyword evidence="6 7" id="KW-0472">Membrane</keyword>
<feature type="transmembrane region" description="Helical" evidence="7">
    <location>
        <begin position="77"/>
        <end position="102"/>
    </location>
</feature>
<protein>
    <submittedName>
        <fullName evidence="8">O-antigen flippase</fullName>
    </submittedName>
</protein>
<evidence type="ECO:0000256" key="3">
    <source>
        <dbReference type="ARBA" id="ARBA00022475"/>
    </source>
</evidence>
<evidence type="ECO:0000256" key="2">
    <source>
        <dbReference type="ARBA" id="ARBA00007430"/>
    </source>
</evidence>
<organism evidence="8">
    <name type="scientific">Escherichia coli</name>
    <dbReference type="NCBI Taxonomy" id="562"/>
    <lineage>
        <taxon>Bacteria</taxon>
        <taxon>Pseudomonadati</taxon>
        <taxon>Pseudomonadota</taxon>
        <taxon>Gammaproteobacteria</taxon>
        <taxon>Enterobacterales</taxon>
        <taxon>Enterobacteriaceae</taxon>
        <taxon>Escherichia</taxon>
    </lineage>
</organism>
<accession>A0A075TE16</accession>
<evidence type="ECO:0000256" key="5">
    <source>
        <dbReference type="ARBA" id="ARBA00022989"/>
    </source>
</evidence>
<evidence type="ECO:0000256" key="1">
    <source>
        <dbReference type="ARBA" id="ARBA00004651"/>
    </source>
</evidence>
<name>A0A075TE16_ECOLX</name>
<feature type="transmembrane region" description="Helical" evidence="7">
    <location>
        <begin position="321"/>
        <end position="342"/>
    </location>
</feature>
<keyword evidence="4 7" id="KW-0812">Transmembrane</keyword>
<dbReference type="CDD" id="cd13127">
    <property type="entry name" value="MATE_tuaB_like"/>
    <property type="match status" value="1"/>
</dbReference>
<sequence length="468" mass="52674">MSLISNIKNTSIAQVVKIICQLTAILVFAKLLTPTEFGVVAMATVVINFANIIRDIGTNAAIISRDTISHQLKSTLFWVNFIIGITLFSIIALSSELIAAYFNNQHLRLLLIVLCLSFPLNSVSSVHLALLERESKFSTIAKVEIFSSVISLIVAIVAAANHFGAYSLVIQTLLYSLLSSIFFIRYSKWSPVFVFDFNELKSIFNFSSNIVGFNFINYFSRNSDQIIIGKIYGPELLGNYSLAYRMMLFPLQSITFVLTRSLFPIISRIKDDKIESGKAYLRVLTIICLIVPPLMIMLSLLSFDVISLFFPGKWDMVPNMLMWLAPTAILQSMISTTGSIFMAFNRVNFLLKISIFNCALQMSAFLLGSFFDVYVLLQFYFIANLIMFLPNVMSALSLVGLRYSIFLKQMIVCLVPSGILFFILSLLSMVLCRNTVLNLFLKCSLSFLVYIIAVFPLRNVFKNNVKCL</sequence>
<feature type="transmembrane region" description="Helical" evidence="7">
    <location>
        <begin position="108"/>
        <end position="131"/>
    </location>
</feature>
<feature type="transmembrane region" description="Helical" evidence="7">
    <location>
        <begin position="411"/>
        <end position="431"/>
    </location>
</feature>
<comment type="similarity">
    <text evidence="2">Belongs to the polysaccharide synthase family.</text>
</comment>
<reference evidence="9" key="1">
    <citation type="journal article" date="2014" name="DNA Res.">
        <title>A complete view of the genetic diversity of the Escherichia coli O-antigen biosynthesis gene cluster.</title>
        <authorList>
            <person name="Iguchi A."/>
            <person name="Iyoda S."/>
            <person name="Kikuchi T."/>
            <person name="Ogura Y."/>
            <person name="Katsura K."/>
            <person name="Ohnishi M."/>
            <person name="Hayashi T."/>
            <person name="Thomson N.R."/>
        </authorList>
    </citation>
    <scope>NUCLEOTIDE SEQUENCE</scope>
    <source>
        <strain evidence="9">C12/55</strain>
    </source>
</reference>
<feature type="transmembrane region" description="Helical" evidence="7">
    <location>
        <begin position="349"/>
        <end position="371"/>
    </location>
</feature>
<dbReference type="PANTHER" id="PTHR30250:SF10">
    <property type="entry name" value="LIPOPOLYSACCHARIDE BIOSYNTHESIS PROTEIN WZXC"/>
    <property type="match status" value="1"/>
</dbReference>
<dbReference type="PANTHER" id="PTHR30250">
    <property type="entry name" value="PST FAMILY PREDICTED COLANIC ACID TRANSPORTER"/>
    <property type="match status" value="1"/>
</dbReference>
<dbReference type="InterPro" id="IPR050833">
    <property type="entry name" value="Poly_Biosynth_Transport"/>
</dbReference>
<dbReference type="EMBL" id="AB812073">
    <property type="protein sequence ID" value="BAQ01924.1"/>
    <property type="molecule type" value="Genomic_DNA"/>
</dbReference>
<feature type="transmembrane region" description="Helical" evidence="7">
    <location>
        <begin position="279"/>
        <end position="301"/>
    </location>
</feature>
<feature type="transmembrane region" description="Helical" evidence="7">
    <location>
        <begin position="437"/>
        <end position="457"/>
    </location>
</feature>
<feature type="transmembrane region" description="Helical" evidence="7">
    <location>
        <begin position="166"/>
        <end position="183"/>
    </location>
</feature>
<gene>
    <name evidence="8" type="primary">wzx</name>
</gene>
<dbReference type="GO" id="GO:0005886">
    <property type="term" value="C:plasma membrane"/>
    <property type="evidence" value="ECO:0007669"/>
    <property type="project" value="UniProtKB-SubCell"/>
</dbReference>
<keyword evidence="3" id="KW-1003">Cell membrane</keyword>
<dbReference type="AlphaFoldDB" id="A0A075TE16"/>
<feature type="transmembrane region" description="Helical" evidence="7">
    <location>
        <begin position="37"/>
        <end position="56"/>
    </location>
</feature>
<evidence type="ECO:0000256" key="6">
    <source>
        <dbReference type="ARBA" id="ARBA00023136"/>
    </source>
</evidence>
<reference evidence="8" key="2">
    <citation type="journal article" date="2016" name="PLoS ONE">
        <title>Comparison of O-Antigen Gene Clusters of All O-Serogroups of Escherichia coli and Proposal for Adopting a New Nomenclature for O-Typing.</title>
        <authorList>
            <person name="DebRoy C."/>
            <person name="Fratamico P.M."/>
            <person name="Yan X."/>
            <person name="Baranzoni G."/>
            <person name="Liu Y."/>
            <person name="Needleman D.S."/>
            <person name="Tebbs R."/>
            <person name="O'Connell C.D."/>
            <person name="Allred A."/>
            <person name="Swimley M."/>
            <person name="Mwangi M."/>
            <person name="Kapur V."/>
            <person name="Raygoza Garay J.A."/>
            <person name="Roberts E.L."/>
            <person name="Katani R."/>
        </authorList>
    </citation>
    <scope>NUCLEOTIDE SEQUENCE</scope>
    <source>
        <strain evidence="8">2533-54</strain>
    </source>
</reference>
<keyword evidence="5 7" id="KW-1133">Transmembrane helix</keyword>
<dbReference type="EMBL" id="KJ739597">
    <property type="protein sequence ID" value="AIG56916.1"/>
    <property type="molecule type" value="Genomic_DNA"/>
</dbReference>
<evidence type="ECO:0000256" key="7">
    <source>
        <dbReference type="SAM" id="Phobius"/>
    </source>
</evidence>
<evidence type="ECO:0000313" key="9">
    <source>
        <dbReference type="EMBL" id="BAQ01924.1"/>
    </source>
</evidence>
<feature type="transmembrane region" description="Helical" evidence="7">
    <location>
        <begin position="143"/>
        <end position="160"/>
    </location>
</feature>
<evidence type="ECO:0000313" key="8">
    <source>
        <dbReference type="EMBL" id="AIG56916.1"/>
    </source>
</evidence>
<dbReference type="RefSeq" id="WP_023281335.1">
    <property type="nucleotide sequence ID" value="NZ_BFNT01000043.1"/>
</dbReference>
<feature type="transmembrane region" description="Helical" evidence="7">
    <location>
        <begin position="377"/>
        <end position="399"/>
    </location>
</feature>
<evidence type="ECO:0000256" key="4">
    <source>
        <dbReference type="ARBA" id="ARBA00022692"/>
    </source>
</evidence>